<name>A0A255XXA4_9PROT</name>
<accession>A0A255XXA4</accession>
<evidence type="ECO:0000313" key="1">
    <source>
        <dbReference type="EMBL" id="OYQ21004.1"/>
    </source>
</evidence>
<keyword evidence="2" id="KW-1185">Reference proteome</keyword>
<organism evidence="1 2">
    <name type="scientific">Elstera cyanobacteriorum</name>
    <dbReference type="NCBI Taxonomy" id="2022747"/>
    <lineage>
        <taxon>Bacteria</taxon>
        <taxon>Pseudomonadati</taxon>
        <taxon>Pseudomonadota</taxon>
        <taxon>Alphaproteobacteria</taxon>
        <taxon>Rhodospirillales</taxon>
        <taxon>Rhodospirillaceae</taxon>
        <taxon>Elstera</taxon>
    </lineage>
</organism>
<dbReference type="AlphaFoldDB" id="A0A255XXA4"/>
<sequence>MKPFDLSTAQVQVFDTETLRQTLDIGQKKRAATQETAHHFSELLDHLLYDINNIQPEEAVRLAPRWAVEGVILIVPPSGQGLLQILDTVDEFFEYRGHRATSLVIASPGCSALGAAAFARNVADATGETVAAVLPRYDAGDVASEALGGLMRVAAKTPLGGLIRAAFTGKRRAPKAQGLTDSHDTDIIQALLTDHRVSFDLIVGHHRGNAVLAHALTRLNGSVPRQTERVGARTSVVTFGTPAALPVAFDHVVRVIGEHDWRNAEMPVDVVVPGAGHHTNRALRGAVPVTATLKHVLGIA</sequence>
<reference evidence="1 2" key="1">
    <citation type="submission" date="2017-07" db="EMBL/GenBank/DDBJ databases">
        <title>Elstera cyanobacteriorum sp. nov., a novel bacterium isolated from cyanobacterial aggregates in a eutrophic lake.</title>
        <authorList>
            <person name="Cai H."/>
        </authorList>
    </citation>
    <scope>NUCLEOTIDE SEQUENCE [LARGE SCALE GENOMIC DNA]</scope>
    <source>
        <strain evidence="1 2">TH019</strain>
    </source>
</reference>
<gene>
    <name evidence="1" type="ORF">CHR90_03480</name>
</gene>
<comment type="caution">
    <text evidence="1">The sequence shown here is derived from an EMBL/GenBank/DDBJ whole genome shotgun (WGS) entry which is preliminary data.</text>
</comment>
<proteinExistence type="predicted"/>
<dbReference type="RefSeq" id="WP_094407586.1">
    <property type="nucleotide sequence ID" value="NZ_BMJZ01000007.1"/>
</dbReference>
<dbReference type="OrthoDB" id="7375665at2"/>
<protein>
    <submittedName>
        <fullName evidence="1">Uncharacterized protein</fullName>
    </submittedName>
</protein>
<evidence type="ECO:0000313" key="2">
    <source>
        <dbReference type="Proteomes" id="UP000216361"/>
    </source>
</evidence>
<dbReference type="EMBL" id="NOXS01000025">
    <property type="protein sequence ID" value="OYQ21004.1"/>
    <property type="molecule type" value="Genomic_DNA"/>
</dbReference>
<dbReference type="Proteomes" id="UP000216361">
    <property type="component" value="Unassembled WGS sequence"/>
</dbReference>